<accession>A0A7C1NT83</accession>
<gene>
    <name evidence="2" type="ORF">ENP94_02070</name>
</gene>
<dbReference type="PANTHER" id="PTHR48475">
    <property type="entry name" value="RIBONUCLEASE H"/>
    <property type="match status" value="1"/>
</dbReference>
<organism evidence="2">
    <name type="scientific">candidate division WOR-3 bacterium</name>
    <dbReference type="NCBI Taxonomy" id="2052148"/>
    <lineage>
        <taxon>Bacteria</taxon>
        <taxon>Bacteria division WOR-3</taxon>
    </lineage>
</organism>
<dbReference type="Gene3D" id="3.30.420.10">
    <property type="entry name" value="Ribonuclease H-like superfamily/Ribonuclease H"/>
    <property type="match status" value="1"/>
</dbReference>
<dbReference type="InterPro" id="IPR012337">
    <property type="entry name" value="RNaseH-like_sf"/>
</dbReference>
<dbReference type="InterPro" id="IPR036397">
    <property type="entry name" value="RNaseH_sf"/>
</dbReference>
<evidence type="ECO:0000259" key="1">
    <source>
        <dbReference type="PROSITE" id="PS50879"/>
    </source>
</evidence>
<dbReference type="AlphaFoldDB" id="A0A7C1NT83"/>
<dbReference type="GO" id="GO:0004523">
    <property type="term" value="F:RNA-DNA hybrid ribonuclease activity"/>
    <property type="evidence" value="ECO:0007669"/>
    <property type="project" value="InterPro"/>
</dbReference>
<dbReference type="GO" id="GO:0003676">
    <property type="term" value="F:nucleic acid binding"/>
    <property type="evidence" value="ECO:0007669"/>
    <property type="project" value="InterPro"/>
</dbReference>
<dbReference type="CDD" id="cd09279">
    <property type="entry name" value="RNase_HI_like"/>
    <property type="match status" value="1"/>
</dbReference>
<dbReference type="EMBL" id="DSLG01000002">
    <property type="protein sequence ID" value="HEA86780.1"/>
    <property type="molecule type" value="Genomic_DNA"/>
</dbReference>
<sequence>MRTNTAAGRKENPSWKLVEQNSPATDAHSYTVQIDGSSRNNPGPAGIGVAVIAPDGQLIKEISRFIGIKTNNQAEYEALITALTEIQNMNIKSVTIQTDSELLYYQLTGKYSVKSDKLKPLYQRVKQLLNSLSNVKFILVPRESNRLTDRLAKKASSLAASH</sequence>
<comment type="caution">
    <text evidence="2">The sequence shown here is derived from an EMBL/GenBank/DDBJ whole genome shotgun (WGS) entry which is preliminary data.</text>
</comment>
<feature type="domain" description="RNase H type-1" evidence="1">
    <location>
        <begin position="26"/>
        <end position="161"/>
    </location>
</feature>
<dbReference type="SUPFAM" id="SSF53098">
    <property type="entry name" value="Ribonuclease H-like"/>
    <property type="match status" value="1"/>
</dbReference>
<dbReference type="PANTHER" id="PTHR48475:SF1">
    <property type="entry name" value="RNASE H TYPE-1 DOMAIN-CONTAINING PROTEIN"/>
    <property type="match status" value="1"/>
</dbReference>
<dbReference type="PROSITE" id="PS50879">
    <property type="entry name" value="RNASE_H_1"/>
    <property type="match status" value="1"/>
</dbReference>
<evidence type="ECO:0000313" key="2">
    <source>
        <dbReference type="EMBL" id="HEA86780.1"/>
    </source>
</evidence>
<dbReference type="InterPro" id="IPR002156">
    <property type="entry name" value="RNaseH_domain"/>
</dbReference>
<name>A0A7C1NT83_UNCW3</name>
<protein>
    <submittedName>
        <fullName evidence="2">Ribonuclease HI family protein</fullName>
    </submittedName>
</protein>
<proteinExistence type="predicted"/>
<reference evidence="2" key="1">
    <citation type="journal article" date="2020" name="mSystems">
        <title>Genome- and Community-Level Interaction Insights into Carbon Utilization and Element Cycling Functions of Hydrothermarchaeota in Hydrothermal Sediment.</title>
        <authorList>
            <person name="Zhou Z."/>
            <person name="Liu Y."/>
            <person name="Xu W."/>
            <person name="Pan J."/>
            <person name="Luo Z.H."/>
            <person name="Li M."/>
        </authorList>
    </citation>
    <scope>NUCLEOTIDE SEQUENCE [LARGE SCALE GENOMIC DNA]</scope>
    <source>
        <strain evidence="2">SpSt-265</strain>
    </source>
</reference>
<dbReference type="Pfam" id="PF13456">
    <property type="entry name" value="RVT_3"/>
    <property type="match status" value="1"/>
</dbReference>